<dbReference type="Pfam" id="PF02826">
    <property type="entry name" value="2-Hacid_dh_C"/>
    <property type="match status" value="1"/>
</dbReference>
<dbReference type="InterPro" id="IPR006140">
    <property type="entry name" value="D-isomer_DH_NAD-bd"/>
</dbReference>
<evidence type="ECO:0000259" key="4">
    <source>
        <dbReference type="Pfam" id="PF00389"/>
    </source>
</evidence>
<evidence type="ECO:0000256" key="3">
    <source>
        <dbReference type="RuleBase" id="RU003719"/>
    </source>
</evidence>
<accession>A0ABP6G2E9</accession>
<comment type="similarity">
    <text evidence="1 3">Belongs to the D-isomer specific 2-hydroxyacid dehydrogenase family.</text>
</comment>
<protein>
    <recommendedName>
        <fullName evidence="8">Phosphoglycerate dehydrogenase</fullName>
    </recommendedName>
</protein>
<dbReference type="InterPro" id="IPR029753">
    <property type="entry name" value="D-isomer_DH_CS"/>
</dbReference>
<dbReference type="Pfam" id="PF00389">
    <property type="entry name" value="2-Hacid_dh"/>
    <property type="match status" value="1"/>
</dbReference>
<comment type="caution">
    <text evidence="6">The sequence shown here is derived from an EMBL/GenBank/DDBJ whole genome shotgun (WGS) entry which is preliminary data.</text>
</comment>
<keyword evidence="7" id="KW-1185">Reference proteome</keyword>
<evidence type="ECO:0000313" key="7">
    <source>
        <dbReference type="Proteomes" id="UP001500886"/>
    </source>
</evidence>
<feature type="domain" description="D-isomer specific 2-hydroxyacid dehydrogenase NAD-binding" evidence="5">
    <location>
        <begin position="107"/>
        <end position="281"/>
    </location>
</feature>
<feature type="domain" description="D-isomer specific 2-hydroxyacid dehydrogenase catalytic" evidence="4">
    <location>
        <begin position="6"/>
        <end position="313"/>
    </location>
</feature>
<evidence type="ECO:0008006" key="8">
    <source>
        <dbReference type="Google" id="ProtNLM"/>
    </source>
</evidence>
<dbReference type="SUPFAM" id="SSF52283">
    <property type="entry name" value="Formate/glycerate dehydrogenase catalytic domain-like"/>
    <property type="match status" value="1"/>
</dbReference>
<dbReference type="SUPFAM" id="SSF51735">
    <property type="entry name" value="NAD(P)-binding Rossmann-fold domains"/>
    <property type="match status" value="1"/>
</dbReference>
<reference evidence="7" key="1">
    <citation type="journal article" date="2019" name="Int. J. Syst. Evol. Microbiol.">
        <title>The Global Catalogue of Microorganisms (GCM) 10K type strain sequencing project: providing services to taxonomists for standard genome sequencing and annotation.</title>
        <authorList>
            <consortium name="The Broad Institute Genomics Platform"/>
            <consortium name="The Broad Institute Genome Sequencing Center for Infectious Disease"/>
            <person name="Wu L."/>
            <person name="Ma J."/>
        </authorList>
    </citation>
    <scope>NUCLEOTIDE SEQUENCE [LARGE SCALE GENOMIC DNA]</scope>
    <source>
        <strain evidence="7">JCM 4542</strain>
    </source>
</reference>
<dbReference type="InterPro" id="IPR036291">
    <property type="entry name" value="NAD(P)-bd_dom_sf"/>
</dbReference>
<dbReference type="PANTHER" id="PTHR42938:SF47">
    <property type="entry name" value="HYDROXYPYRUVATE REDUCTASE"/>
    <property type="match status" value="1"/>
</dbReference>
<dbReference type="CDD" id="cd12173">
    <property type="entry name" value="PGDH_4"/>
    <property type="match status" value="1"/>
</dbReference>
<dbReference type="EMBL" id="BAAASL010000004">
    <property type="protein sequence ID" value="GAA2711218.1"/>
    <property type="molecule type" value="Genomic_DNA"/>
</dbReference>
<gene>
    <name evidence="6" type="ORF">GCM10010315_12530</name>
</gene>
<evidence type="ECO:0000256" key="1">
    <source>
        <dbReference type="ARBA" id="ARBA00005854"/>
    </source>
</evidence>
<dbReference type="Proteomes" id="UP001500886">
    <property type="component" value="Unassembled WGS sequence"/>
</dbReference>
<name>A0ABP6G2E9_9ACTN</name>
<dbReference type="PROSITE" id="PS00671">
    <property type="entry name" value="D_2_HYDROXYACID_DH_3"/>
    <property type="match status" value="1"/>
</dbReference>
<dbReference type="PANTHER" id="PTHR42938">
    <property type="entry name" value="FORMATE DEHYDROGENASE 1"/>
    <property type="match status" value="1"/>
</dbReference>
<evidence type="ECO:0000259" key="5">
    <source>
        <dbReference type="Pfam" id="PF02826"/>
    </source>
</evidence>
<dbReference type="InterPro" id="IPR006139">
    <property type="entry name" value="D-isomer_2_OHA_DH_cat_dom"/>
</dbReference>
<evidence type="ECO:0000256" key="2">
    <source>
        <dbReference type="ARBA" id="ARBA00023002"/>
    </source>
</evidence>
<keyword evidence="2 3" id="KW-0560">Oxidoreductase</keyword>
<organism evidence="6 7">
    <name type="scientific">Streptomyces luteosporeus</name>
    <dbReference type="NCBI Taxonomy" id="173856"/>
    <lineage>
        <taxon>Bacteria</taxon>
        <taxon>Bacillati</taxon>
        <taxon>Actinomycetota</taxon>
        <taxon>Actinomycetes</taxon>
        <taxon>Kitasatosporales</taxon>
        <taxon>Streptomycetaceae</taxon>
        <taxon>Streptomyces</taxon>
    </lineage>
</organism>
<evidence type="ECO:0000313" key="6">
    <source>
        <dbReference type="EMBL" id="GAA2711218.1"/>
    </source>
</evidence>
<dbReference type="Gene3D" id="3.40.50.720">
    <property type="entry name" value="NAD(P)-binding Rossmann-like Domain"/>
    <property type="match status" value="2"/>
</dbReference>
<sequence>MDKPVVLIAEELSPATLAALGPGFETRHCTGADPRALRAALPGADAVLVRSATRLDARALAAGTRLKVVARAGVGLDNVDVDAATRAGILVVNAPDANVVSAAEHTVGLLLALARHIPQAHAALTAGHWARSRFGGTELAGKTLGIAGLGRIGTLVARRMAAFDMRVLAYDPYVTPASAAHAGALPVSFDELLAESDFLTVHLPRTPQTAGLFGPATLRRVKPGVRIVNAARGGIVDENALYRALTEGRVAGAALDVFAAEPCTDSPLFALDNVVVTPHLGASTAEAQERAGVGVATAVRRALTGLPVPEAVNFAALVATAGAQPVEYAR</sequence>
<dbReference type="PROSITE" id="PS00670">
    <property type="entry name" value="D_2_HYDROXYACID_DH_2"/>
    <property type="match status" value="1"/>
</dbReference>
<proteinExistence type="inferred from homology"/>